<keyword evidence="2" id="KW-1185">Reference proteome</keyword>
<protein>
    <submittedName>
        <fullName evidence="1">Uncharacterized protein</fullName>
    </submittedName>
</protein>
<gene>
    <name evidence="1" type="ORF">PNK_1606</name>
</gene>
<dbReference type="EMBL" id="LN879502">
    <property type="protein sequence ID" value="CUI17215.1"/>
    <property type="molecule type" value="Genomic_DNA"/>
</dbReference>
<dbReference type="Proteomes" id="UP000069902">
    <property type="component" value="Chromosome cPNK"/>
</dbReference>
<reference evidence="2" key="1">
    <citation type="submission" date="2015-09" db="EMBL/GenBank/DDBJ databases">
        <authorList>
            <person name="Bertelli C."/>
        </authorList>
    </citation>
    <scope>NUCLEOTIDE SEQUENCE [LARGE SCALE GENOMIC DNA]</scope>
    <source>
        <strain evidence="2">KNic</strain>
    </source>
</reference>
<evidence type="ECO:0000313" key="1">
    <source>
        <dbReference type="EMBL" id="CUI17215.1"/>
    </source>
</evidence>
<accession>A0A0U5JFQ4</accession>
<name>A0A0U5JFQ4_9BACT</name>
<dbReference type="KEGG" id="pnl:PNK_1606"/>
<evidence type="ECO:0000313" key="2">
    <source>
        <dbReference type="Proteomes" id="UP000069902"/>
    </source>
</evidence>
<dbReference type="AlphaFoldDB" id="A0A0U5JFQ4"/>
<proteinExistence type="predicted"/>
<sequence>MNIQFVNAQIKSLLVSEDSTILNSHFKASEFKSKIQVIISRFNDEYGSFNYQQFMDLHGNIRQLRLQKWRGMSEFELMELERLAGTKILTIKASHFDCASDCLTGIQKCREKNWVLYLNLIGRAFRVKEPFSRYESFLKKGVLWVSFQSRFYKGLEKAVSEQKMMLIKGVIERTYAVFRQIHRSEEIFVLDYLDEALGQDEGEFNGQHVEMEERLIARLNKHMIAIQKYETFSSIHKFLHSMQEQSRTKDSQEYLLQGVCTGATIRYIEAKIDKLPCKGMQISSKARFYQLCYDMSHYFNYTFNERLIDYSILESDLDGRVEAQPELDSLALQRDAVRKERQDFASQLDRNYSRTIIPPFLGKKLSFDLEEIIGPFGSMRQGDIAVDEFILNVLDQLIGSYKGCKTHFILTVADNRAHARQEKKKALTPEELKEKTLAILGSDAPETIKKRIKASLIEQEPETGHAVYLSLTSPYEFQDPNVSGCEGLHSTDLESFKWMLLAWFSRFPYQTISGLYRALPQVKKAGSMSFKEVSQN</sequence>
<organism evidence="1 2">
    <name type="scientific">Candidatus Protochlamydia naegleriophila</name>
    <dbReference type="NCBI Taxonomy" id="389348"/>
    <lineage>
        <taxon>Bacteria</taxon>
        <taxon>Pseudomonadati</taxon>
        <taxon>Chlamydiota</taxon>
        <taxon>Chlamydiia</taxon>
        <taxon>Parachlamydiales</taxon>
        <taxon>Parachlamydiaceae</taxon>
        <taxon>Candidatus Protochlamydia</taxon>
    </lineage>
</organism>
<dbReference type="PATRIC" id="fig|389348.3.peg.1798"/>
<dbReference type="InParanoid" id="A0A0U5JFQ4"/>
<dbReference type="RefSeq" id="WP_059061356.1">
    <property type="nucleotide sequence ID" value="NZ_LN879502.1"/>
</dbReference>